<keyword evidence="7" id="KW-1185">Reference proteome</keyword>
<reference evidence="7" key="2">
    <citation type="submission" date="2015-01" db="EMBL/GenBank/DDBJ databases">
        <title>Evolutionary Origins and Diversification of the Mycorrhizal Mutualists.</title>
        <authorList>
            <consortium name="DOE Joint Genome Institute"/>
            <consortium name="Mycorrhizal Genomics Consortium"/>
            <person name="Kohler A."/>
            <person name="Kuo A."/>
            <person name="Nagy L.G."/>
            <person name="Floudas D."/>
            <person name="Copeland A."/>
            <person name="Barry K.W."/>
            <person name="Cichocki N."/>
            <person name="Veneault-Fourrey C."/>
            <person name="LaButti K."/>
            <person name="Lindquist E.A."/>
            <person name="Lipzen A."/>
            <person name="Lundell T."/>
            <person name="Morin E."/>
            <person name="Murat C."/>
            <person name="Riley R."/>
            <person name="Ohm R."/>
            <person name="Sun H."/>
            <person name="Tunlid A."/>
            <person name="Henrissat B."/>
            <person name="Grigoriev I.V."/>
            <person name="Hibbett D.S."/>
            <person name="Martin F."/>
        </authorList>
    </citation>
    <scope>NUCLEOTIDE SEQUENCE [LARGE SCALE GENOMIC DNA]</scope>
    <source>
        <strain evidence="7">LaAM-08-1</strain>
    </source>
</reference>
<evidence type="ECO:0000256" key="5">
    <source>
        <dbReference type="ARBA" id="ARBA00025775"/>
    </source>
</evidence>
<dbReference type="EMBL" id="KN838633">
    <property type="protein sequence ID" value="KIK00066.1"/>
    <property type="molecule type" value="Genomic_DNA"/>
</dbReference>
<comment type="function">
    <text evidence="4">Binds and inhibits cysteine proteinases. Inhibits most strongly papain and cathepsin L, more weakly bromelain and cathepsin B while it is completely ineffective against cathepsin H.</text>
</comment>
<dbReference type="GO" id="GO:0004869">
    <property type="term" value="F:cysteine-type endopeptidase inhibitor activity"/>
    <property type="evidence" value="ECO:0007669"/>
    <property type="project" value="UniProtKB-KW"/>
</dbReference>
<evidence type="ECO:0000313" key="6">
    <source>
        <dbReference type="EMBL" id="KIK00066.1"/>
    </source>
</evidence>
<dbReference type="OrthoDB" id="2913511at2759"/>
<proteinExistence type="inferred from homology"/>
<evidence type="ECO:0000256" key="2">
    <source>
        <dbReference type="ARBA" id="ARBA00022690"/>
    </source>
</evidence>
<keyword evidence="2" id="KW-0646">Protease inhibitor</keyword>
<dbReference type="InterPro" id="IPR019508">
    <property type="entry name" value="Prot_inh_I48_clitocypin"/>
</dbReference>
<organism evidence="6 7">
    <name type="scientific">Laccaria amethystina LaAM-08-1</name>
    <dbReference type="NCBI Taxonomy" id="1095629"/>
    <lineage>
        <taxon>Eukaryota</taxon>
        <taxon>Fungi</taxon>
        <taxon>Dikarya</taxon>
        <taxon>Basidiomycota</taxon>
        <taxon>Agaricomycotina</taxon>
        <taxon>Agaricomycetes</taxon>
        <taxon>Agaricomycetidae</taxon>
        <taxon>Agaricales</taxon>
        <taxon>Agaricineae</taxon>
        <taxon>Hydnangiaceae</taxon>
        <taxon>Laccaria</taxon>
    </lineage>
</organism>
<protein>
    <submittedName>
        <fullName evidence="6">Unplaced genomic scaffold K443scaffold_98, whole genome shotgun sequence</fullName>
    </submittedName>
</protein>
<comment type="subunit">
    <text evidence="1">Homodimer.</text>
</comment>
<name>A0A0C9X4Y4_9AGAR</name>
<dbReference type="Proteomes" id="UP000054477">
    <property type="component" value="Unassembled WGS sequence"/>
</dbReference>
<evidence type="ECO:0000313" key="7">
    <source>
        <dbReference type="Proteomes" id="UP000054477"/>
    </source>
</evidence>
<evidence type="ECO:0000256" key="1">
    <source>
        <dbReference type="ARBA" id="ARBA00011738"/>
    </source>
</evidence>
<dbReference type="HOGENOM" id="CLU_139305_1_0_1"/>
<dbReference type="AlphaFoldDB" id="A0A0C9X4Y4"/>
<evidence type="ECO:0000256" key="3">
    <source>
        <dbReference type="ARBA" id="ARBA00022704"/>
    </source>
</evidence>
<dbReference type="Gene3D" id="2.80.10.50">
    <property type="match status" value="1"/>
</dbReference>
<accession>A0A0C9X4Y4</accession>
<dbReference type="Pfam" id="PF10467">
    <property type="entry name" value="Inhibitor_I48"/>
    <property type="match status" value="1"/>
</dbReference>
<gene>
    <name evidence="6" type="ORF">K443DRAFT_679435</name>
</gene>
<comment type="similarity">
    <text evidence="5">Belongs to the protease inhibitor I48 family.</text>
</comment>
<keyword evidence="3" id="KW-0789">Thiol protease inhibitor</keyword>
<sequence>MPFPSGLYTFRASPAVGYGGVYATGNDVNEVISVAPQSPPFVERQVWNIRAVYGKEGAYTITLHANGGTFGHWSPKDGEPIPERPIVTSEKPYEWYIAHKDTPDVPETITIRAPNPLLGVDFYVGTNDKAQVIIKPVPVIPDADVPYWKFEHHSG</sequence>
<evidence type="ECO:0000256" key="4">
    <source>
        <dbReference type="ARBA" id="ARBA00024855"/>
    </source>
</evidence>
<reference evidence="6 7" key="1">
    <citation type="submission" date="2014-04" db="EMBL/GenBank/DDBJ databases">
        <authorList>
            <consortium name="DOE Joint Genome Institute"/>
            <person name="Kuo A."/>
            <person name="Kohler A."/>
            <person name="Nagy L.G."/>
            <person name="Floudas D."/>
            <person name="Copeland A."/>
            <person name="Barry K.W."/>
            <person name="Cichocki N."/>
            <person name="Veneault-Fourrey C."/>
            <person name="LaButti K."/>
            <person name="Lindquist E.A."/>
            <person name="Lipzen A."/>
            <person name="Lundell T."/>
            <person name="Morin E."/>
            <person name="Murat C."/>
            <person name="Sun H."/>
            <person name="Tunlid A."/>
            <person name="Henrissat B."/>
            <person name="Grigoriev I.V."/>
            <person name="Hibbett D.S."/>
            <person name="Martin F."/>
            <person name="Nordberg H.P."/>
            <person name="Cantor M.N."/>
            <person name="Hua S.X."/>
        </authorList>
    </citation>
    <scope>NUCLEOTIDE SEQUENCE [LARGE SCALE GENOMIC DNA]</scope>
    <source>
        <strain evidence="6 7">LaAM-08-1</strain>
    </source>
</reference>